<organism evidence="1 2">
    <name type="scientific">Phytophthora sojae (strain P6497)</name>
    <name type="common">Soybean stem and root rot agent</name>
    <name type="synonym">Phytophthora megasperma f. sp. glycines</name>
    <dbReference type="NCBI Taxonomy" id="1094619"/>
    <lineage>
        <taxon>Eukaryota</taxon>
        <taxon>Sar</taxon>
        <taxon>Stramenopiles</taxon>
        <taxon>Oomycota</taxon>
        <taxon>Peronosporomycetes</taxon>
        <taxon>Peronosporales</taxon>
        <taxon>Peronosporaceae</taxon>
        <taxon>Phytophthora</taxon>
    </lineage>
</organism>
<keyword evidence="2" id="KW-1185">Reference proteome</keyword>
<accession>G4ZRV5</accession>
<sequence length="69" mass="7601">AVSRELLALLPKQANTSMCMRYLSKKGCICPAPGQCFNPSRAHFKPLALPADTKQFIDTNFLGLATEFQ</sequence>
<dbReference type="AlphaFoldDB" id="G4ZRV5"/>
<dbReference type="InParanoid" id="G4ZRV5"/>
<feature type="non-terminal residue" evidence="1">
    <location>
        <position position="1"/>
    </location>
</feature>
<reference evidence="1 2" key="1">
    <citation type="journal article" date="2006" name="Science">
        <title>Phytophthora genome sequences uncover evolutionary origins and mechanisms of pathogenesis.</title>
        <authorList>
            <person name="Tyler B.M."/>
            <person name="Tripathy S."/>
            <person name="Zhang X."/>
            <person name="Dehal P."/>
            <person name="Jiang R.H."/>
            <person name="Aerts A."/>
            <person name="Arredondo F.D."/>
            <person name="Baxter L."/>
            <person name="Bensasson D."/>
            <person name="Beynon J.L."/>
            <person name="Chapman J."/>
            <person name="Damasceno C.M."/>
            <person name="Dorrance A.E."/>
            <person name="Dou D."/>
            <person name="Dickerman A.W."/>
            <person name="Dubchak I.L."/>
            <person name="Garbelotto M."/>
            <person name="Gijzen M."/>
            <person name="Gordon S.G."/>
            <person name="Govers F."/>
            <person name="Grunwald N.J."/>
            <person name="Huang W."/>
            <person name="Ivors K.L."/>
            <person name="Jones R.W."/>
            <person name="Kamoun S."/>
            <person name="Krampis K."/>
            <person name="Lamour K.H."/>
            <person name="Lee M.K."/>
            <person name="McDonald W.H."/>
            <person name="Medina M."/>
            <person name="Meijer H.J."/>
            <person name="Nordberg E.K."/>
            <person name="Maclean D.J."/>
            <person name="Ospina-Giraldo M.D."/>
            <person name="Morris P.F."/>
            <person name="Phuntumart V."/>
            <person name="Putnam N.H."/>
            <person name="Rash S."/>
            <person name="Rose J.K."/>
            <person name="Sakihama Y."/>
            <person name="Salamov A.A."/>
            <person name="Savidor A."/>
            <person name="Scheuring C.F."/>
            <person name="Smith B.M."/>
            <person name="Sobral B.W."/>
            <person name="Terry A."/>
            <person name="Torto-Alalibo T.A."/>
            <person name="Win J."/>
            <person name="Xu Z."/>
            <person name="Zhang H."/>
            <person name="Grigoriev I.V."/>
            <person name="Rokhsar D.S."/>
            <person name="Boore J.L."/>
        </authorList>
    </citation>
    <scope>NUCLEOTIDE SEQUENCE [LARGE SCALE GENOMIC DNA]</scope>
    <source>
        <strain evidence="1 2">P6497</strain>
    </source>
</reference>
<evidence type="ECO:0000313" key="2">
    <source>
        <dbReference type="Proteomes" id="UP000002640"/>
    </source>
</evidence>
<name>G4ZRV5_PHYSP</name>
<dbReference type="KEGG" id="psoj:PHYSODRAFT_449696"/>
<evidence type="ECO:0000313" key="1">
    <source>
        <dbReference type="EMBL" id="EGZ13992.1"/>
    </source>
</evidence>
<dbReference type="EMBL" id="JH159156">
    <property type="protein sequence ID" value="EGZ13992.1"/>
    <property type="molecule type" value="Genomic_DNA"/>
</dbReference>
<dbReference type="GeneID" id="20652897"/>
<dbReference type="RefSeq" id="XP_009531421.1">
    <property type="nucleotide sequence ID" value="XM_009533126.1"/>
</dbReference>
<gene>
    <name evidence="1" type="ORF">PHYSODRAFT_449696</name>
</gene>
<dbReference type="Proteomes" id="UP000002640">
    <property type="component" value="Unassembled WGS sequence"/>
</dbReference>
<feature type="non-terminal residue" evidence="1">
    <location>
        <position position="69"/>
    </location>
</feature>
<protein>
    <submittedName>
        <fullName evidence="1">Uncharacterized protein</fullName>
    </submittedName>
</protein>
<proteinExistence type="predicted"/>